<dbReference type="PROSITE" id="PS00622">
    <property type="entry name" value="HTH_LUXR_1"/>
    <property type="match status" value="1"/>
</dbReference>
<dbReference type="Proteomes" id="UP001501578">
    <property type="component" value="Unassembled WGS sequence"/>
</dbReference>
<feature type="region of interest" description="Disordered" evidence="3">
    <location>
        <begin position="239"/>
        <end position="279"/>
    </location>
</feature>
<evidence type="ECO:0000256" key="1">
    <source>
        <dbReference type="ARBA" id="ARBA00022741"/>
    </source>
</evidence>
<feature type="compositionally biased region" description="Basic and acidic residues" evidence="3">
    <location>
        <begin position="251"/>
        <end position="279"/>
    </location>
</feature>
<gene>
    <name evidence="5" type="ORF">GCM10009560_08010</name>
</gene>
<keyword evidence="2" id="KW-0067">ATP-binding</keyword>
<protein>
    <submittedName>
        <fullName evidence="5">LuxR family transcriptional regulator</fullName>
    </submittedName>
</protein>
<sequence>MVLAERGEQLRFLSEVFEGARDGRGSAVVIDGSAATGKSALLHRFCEQVAEAGGLVLTAAGSVPGSRLPLEVMSQLFGTVVPGRDDPEELGKLLYESAVATMWSDEGNEAAQQVLAPVMHRLWSTLVSLSAERPVLVAVDDVHHADPPSLRFLHYFAHRLREARILLVMTELDRHGLSLPVLGPELHHLPHSHRLRVAPLTEEGVATVLARHGQGRRAAAHHALTGGNPLLLQALIADRPRQRQATPRPGIADRPRQRGETPHPGIADRPRQPEEAPHPGEEFARAVFACLRRGGEETMDIARGLAVLGPGRPELLAGLLATDPARVAPALRALTSAGLLADGDLRHPHLATTVLHALGQEQRARLHLRAARLLHDGGAGAGEIAAQLTAAGSAPLPWMPELLATAARDALADDRVDRAVAYLELAGRSAADRGERARYLLGLAGAEWRTDAAKALRHLPELAESVRNGDLSGLDRIRAAKLLLWYGRLDRPGELLEGLAAEDAEDLRQWLALALPRFAEPGQALAGDRDRTTLLPVRELEVEATHALAAVLTRGGDAEAVVQAERVLESVRLDDSTVEPIVSALLALVYADRTDRSARWCAVLSREAAARQAASWQALITAVEAEIALRRGVLPQAERLADAALALLRPHGWGVAVGLPLSTLLLATTVLGKHDAAALRLAQPVPEAMYGTRYGLHYLYARGRYFLATERYHAALADFTKCGSLMSAWRLDMPAFIPWRTGAAAAHLAMGRSDQARRLATEQLDRPGAGGPRTRGITLRVLAAASEQRRRPPLLKEAVEALKEGGDRLELAWALADLSSAQRALGQTGHARTTGRFASQVARTCQAFPPPATRGRPREVAPPPEDADGISALSDAERRVAALAARGETNHEIARSLFITVSTVEQHLTRVYRKLRISGRAELPTELAS</sequence>
<dbReference type="Gene3D" id="1.10.10.10">
    <property type="entry name" value="Winged helix-like DNA-binding domain superfamily/Winged helix DNA-binding domain"/>
    <property type="match status" value="1"/>
</dbReference>
<dbReference type="PRINTS" id="PR00038">
    <property type="entry name" value="HTHLUXR"/>
</dbReference>
<dbReference type="Pfam" id="PF00196">
    <property type="entry name" value="GerE"/>
    <property type="match status" value="1"/>
</dbReference>
<keyword evidence="1" id="KW-0547">Nucleotide-binding</keyword>
<dbReference type="PANTHER" id="PTHR16305">
    <property type="entry name" value="TESTICULAR SOLUBLE ADENYLYL CYCLASE"/>
    <property type="match status" value="1"/>
</dbReference>
<reference evidence="5 6" key="1">
    <citation type="journal article" date="2019" name="Int. J. Syst. Evol. Microbiol.">
        <title>The Global Catalogue of Microorganisms (GCM) 10K type strain sequencing project: providing services to taxonomists for standard genome sequencing and annotation.</title>
        <authorList>
            <consortium name="The Broad Institute Genomics Platform"/>
            <consortium name="The Broad Institute Genome Sequencing Center for Infectious Disease"/>
            <person name="Wu L."/>
            <person name="Ma J."/>
        </authorList>
    </citation>
    <scope>NUCLEOTIDE SEQUENCE [LARGE SCALE GENOMIC DNA]</scope>
    <source>
        <strain evidence="5 6">JCM 11136</strain>
    </source>
</reference>
<dbReference type="InterPro" id="IPR000792">
    <property type="entry name" value="Tscrpt_reg_LuxR_C"/>
</dbReference>
<accession>A0ABN1NQ18</accession>
<dbReference type="PROSITE" id="PS50043">
    <property type="entry name" value="HTH_LUXR_2"/>
    <property type="match status" value="1"/>
</dbReference>
<dbReference type="InterPro" id="IPR036388">
    <property type="entry name" value="WH-like_DNA-bd_sf"/>
</dbReference>
<dbReference type="RefSeq" id="WP_343948302.1">
    <property type="nucleotide sequence ID" value="NZ_BAAAHQ010000002.1"/>
</dbReference>
<dbReference type="CDD" id="cd06170">
    <property type="entry name" value="LuxR_C_like"/>
    <property type="match status" value="1"/>
</dbReference>
<dbReference type="SUPFAM" id="SSF46894">
    <property type="entry name" value="C-terminal effector domain of the bipartite response regulators"/>
    <property type="match status" value="1"/>
</dbReference>
<dbReference type="EMBL" id="BAAAHQ010000002">
    <property type="protein sequence ID" value="GAA0914508.1"/>
    <property type="molecule type" value="Genomic_DNA"/>
</dbReference>
<proteinExistence type="predicted"/>
<evidence type="ECO:0000259" key="4">
    <source>
        <dbReference type="PROSITE" id="PS50043"/>
    </source>
</evidence>
<comment type="caution">
    <text evidence="5">The sequence shown here is derived from an EMBL/GenBank/DDBJ whole genome shotgun (WGS) entry which is preliminary data.</text>
</comment>
<dbReference type="SUPFAM" id="SSF52540">
    <property type="entry name" value="P-loop containing nucleoside triphosphate hydrolases"/>
    <property type="match status" value="1"/>
</dbReference>
<dbReference type="InterPro" id="IPR041664">
    <property type="entry name" value="AAA_16"/>
</dbReference>
<feature type="domain" description="HTH luxR-type" evidence="4">
    <location>
        <begin position="866"/>
        <end position="929"/>
    </location>
</feature>
<dbReference type="InterPro" id="IPR027417">
    <property type="entry name" value="P-loop_NTPase"/>
</dbReference>
<dbReference type="Pfam" id="PF13191">
    <property type="entry name" value="AAA_16"/>
    <property type="match status" value="1"/>
</dbReference>
<evidence type="ECO:0000313" key="6">
    <source>
        <dbReference type="Proteomes" id="UP001501578"/>
    </source>
</evidence>
<feature type="region of interest" description="Disordered" evidence="3">
    <location>
        <begin position="848"/>
        <end position="871"/>
    </location>
</feature>
<name>A0ABN1NQ18_9ACTN</name>
<evidence type="ECO:0000256" key="3">
    <source>
        <dbReference type="SAM" id="MobiDB-lite"/>
    </source>
</evidence>
<dbReference type="InterPro" id="IPR016032">
    <property type="entry name" value="Sig_transdc_resp-reg_C-effctor"/>
</dbReference>
<dbReference type="PANTHER" id="PTHR16305:SF35">
    <property type="entry name" value="TRANSCRIPTIONAL ACTIVATOR DOMAIN"/>
    <property type="match status" value="1"/>
</dbReference>
<keyword evidence="6" id="KW-1185">Reference proteome</keyword>
<evidence type="ECO:0000256" key="2">
    <source>
        <dbReference type="ARBA" id="ARBA00022840"/>
    </source>
</evidence>
<dbReference type="SMART" id="SM00421">
    <property type="entry name" value="HTH_LUXR"/>
    <property type="match status" value="1"/>
</dbReference>
<evidence type="ECO:0000313" key="5">
    <source>
        <dbReference type="EMBL" id="GAA0914508.1"/>
    </source>
</evidence>
<organism evidence="5 6">
    <name type="scientific">Nonomuraea longicatena</name>
    <dbReference type="NCBI Taxonomy" id="83682"/>
    <lineage>
        <taxon>Bacteria</taxon>
        <taxon>Bacillati</taxon>
        <taxon>Actinomycetota</taxon>
        <taxon>Actinomycetes</taxon>
        <taxon>Streptosporangiales</taxon>
        <taxon>Streptosporangiaceae</taxon>
        <taxon>Nonomuraea</taxon>
    </lineage>
</organism>